<organism evidence="4 5">
    <name type="scientific">Aeropyrum pernix (strain ATCC 700893 / DSM 11879 / JCM 9820 / NBRC 100138 / K1)</name>
    <dbReference type="NCBI Taxonomy" id="272557"/>
    <lineage>
        <taxon>Archaea</taxon>
        <taxon>Thermoproteota</taxon>
        <taxon>Thermoprotei</taxon>
        <taxon>Desulfurococcales</taxon>
        <taxon>Desulfurococcaceae</taxon>
        <taxon>Aeropyrum</taxon>
    </lineage>
</organism>
<dbReference type="KEGG" id="ape:APE_1023.1"/>
<gene>
    <name evidence="4" type="primary">dapA</name>
    <name evidence="4" type="ordered locus">APE_1023.1</name>
</gene>
<dbReference type="InterPro" id="IPR002220">
    <property type="entry name" value="DapA-like"/>
</dbReference>
<protein>
    <submittedName>
        <fullName evidence="4">Dihydrodipicolinate synthase</fullName>
        <ecNumber evidence="4">4.3.3.7</ecNumber>
    </submittedName>
</protein>
<feature type="active site" description="Proton donor/acceptor" evidence="2">
    <location>
        <position position="134"/>
    </location>
</feature>
<dbReference type="InterPro" id="IPR013785">
    <property type="entry name" value="Aldolase_TIM"/>
</dbReference>
<accession>Q9YD89</accession>
<name>Q9YD89_AERPE</name>
<feature type="binding site" evidence="3">
    <location>
        <position position="45"/>
    </location>
    <ligand>
        <name>pyruvate</name>
        <dbReference type="ChEBI" id="CHEBI:15361"/>
    </ligand>
</feature>
<evidence type="ECO:0000256" key="3">
    <source>
        <dbReference type="PIRSR" id="PIRSR001365-2"/>
    </source>
</evidence>
<dbReference type="GeneID" id="1445076"/>
<dbReference type="eggNOG" id="arCOG04172">
    <property type="taxonomic scope" value="Archaea"/>
</dbReference>
<dbReference type="AlphaFoldDB" id="Q9YD89"/>
<dbReference type="PIRSF" id="PIRSF001365">
    <property type="entry name" value="DHDPS"/>
    <property type="match status" value="1"/>
</dbReference>
<dbReference type="RefSeq" id="WP_010866134.1">
    <property type="nucleotide sequence ID" value="NC_000854.2"/>
</dbReference>
<dbReference type="SUPFAM" id="SSF51569">
    <property type="entry name" value="Aldolase"/>
    <property type="match status" value="1"/>
</dbReference>
<dbReference type="EMBL" id="BA000002">
    <property type="protein sequence ID" value="BAA80008.2"/>
    <property type="molecule type" value="Genomic_DNA"/>
</dbReference>
<dbReference type="Proteomes" id="UP000002518">
    <property type="component" value="Chromosome"/>
</dbReference>
<dbReference type="PANTHER" id="PTHR12128">
    <property type="entry name" value="DIHYDRODIPICOLINATE SYNTHASE"/>
    <property type="match status" value="1"/>
</dbReference>
<dbReference type="SMART" id="SM01130">
    <property type="entry name" value="DHDPS"/>
    <property type="match status" value="1"/>
</dbReference>
<dbReference type="PANTHER" id="PTHR12128:SF66">
    <property type="entry name" value="4-HYDROXY-2-OXOGLUTARATE ALDOLASE, MITOCHONDRIAL"/>
    <property type="match status" value="1"/>
</dbReference>
<dbReference type="EC" id="4.3.3.7" evidence="4"/>
<dbReference type="Pfam" id="PF00701">
    <property type="entry name" value="DHDPS"/>
    <property type="match status" value="1"/>
</dbReference>
<dbReference type="Gene3D" id="3.20.20.70">
    <property type="entry name" value="Aldolase class I"/>
    <property type="match status" value="1"/>
</dbReference>
<dbReference type="STRING" id="272557.APE_1023.1"/>
<dbReference type="GO" id="GO:0008675">
    <property type="term" value="F:2-dehydro-3-deoxy-phosphogluconate aldolase activity"/>
    <property type="evidence" value="ECO:0007669"/>
    <property type="project" value="UniProtKB-ARBA"/>
</dbReference>
<keyword evidence="5" id="KW-1185">Reference proteome</keyword>
<reference evidence="4 5" key="1">
    <citation type="journal article" date="1999" name="DNA Res.">
        <title>Complete genome sequence of an aerobic hyper-thermophilic crenarchaeon, Aeropyrum pernix K1.</title>
        <authorList>
            <person name="Kawarabayasi Y."/>
            <person name="Hino Y."/>
            <person name="Horikawa H."/>
            <person name="Yamazaki S."/>
            <person name="Haikawa Y."/>
            <person name="Jin-no K."/>
            <person name="Takahashi M."/>
            <person name="Sekine M."/>
            <person name="Baba S."/>
            <person name="Ankai A."/>
            <person name="Kosugi H."/>
            <person name="Hosoyama A."/>
            <person name="Fukui S."/>
            <person name="Nagai Y."/>
            <person name="Nishijima K."/>
            <person name="Nakazawa H."/>
            <person name="Takamiya M."/>
            <person name="Masuda S."/>
            <person name="Funahashi T."/>
            <person name="Tanaka T."/>
            <person name="Kudoh Y."/>
            <person name="Yamazaki J."/>
            <person name="Kushida N."/>
            <person name="Oguchi A."/>
            <person name="Aoki K."/>
            <person name="Kubota K."/>
            <person name="Nakamura Y."/>
            <person name="Nomura N."/>
            <person name="Sako Y."/>
            <person name="Kikuchi H."/>
        </authorList>
    </citation>
    <scope>NUCLEOTIDE SEQUENCE [LARGE SCALE GENOMIC DNA]</scope>
    <source>
        <strain evidence="5">ATCC 700893 / DSM 11879 / JCM 9820 / NBRC 100138 / K1</strain>
    </source>
</reference>
<feature type="binding site" evidence="3">
    <location>
        <position position="206"/>
    </location>
    <ligand>
        <name>pyruvate</name>
        <dbReference type="ChEBI" id="CHEBI:15361"/>
    </ligand>
</feature>
<sequence>MAKPKVIVPMVTPLRGGSVDKNAASWLASRLSESGVDGVFVPGTTGEWYLLDPHERAEAFFAVASSAIAGLRLVAGVSGYRPEESYRLAEEAAGHGAHAVMAVPPIYFRPSTDFLREFYGEIKRRAGGLPTYIYIFPERMGYTLAVEQVESLVEAGVVDGIKATVTDAAYIAGLAAVKERNPEFEVLAGGLEMLVHTSLSGGDGVVDAYSNVAPKLAVELAESLEKGSVERVAGLQGRVLKLSRILGKRSLPAVLKAVLHVLGAPITGEVRKPLKPLTQPEANATANALCTSYRDYLLPGLEC</sequence>
<evidence type="ECO:0000256" key="1">
    <source>
        <dbReference type="ARBA" id="ARBA00023239"/>
    </source>
</evidence>
<dbReference type="PIR" id="H72700">
    <property type="entry name" value="H72700"/>
</dbReference>
<dbReference type="EnsemblBacteria" id="BAA80008">
    <property type="protein sequence ID" value="BAA80008"/>
    <property type="gene ID" value="APE_1023.1"/>
</dbReference>
<evidence type="ECO:0000256" key="2">
    <source>
        <dbReference type="PIRSR" id="PIRSR001365-1"/>
    </source>
</evidence>
<dbReference type="CDD" id="cd00408">
    <property type="entry name" value="DHDPS-like"/>
    <property type="match status" value="1"/>
</dbReference>
<dbReference type="PRINTS" id="PR00146">
    <property type="entry name" value="DHPICSNTHASE"/>
</dbReference>
<evidence type="ECO:0000313" key="4">
    <source>
        <dbReference type="EMBL" id="BAA80008.2"/>
    </source>
</evidence>
<proteinExistence type="predicted"/>
<evidence type="ECO:0000313" key="5">
    <source>
        <dbReference type="Proteomes" id="UP000002518"/>
    </source>
</evidence>
<dbReference type="GO" id="GO:0008840">
    <property type="term" value="F:4-hydroxy-tetrahydrodipicolinate synthase activity"/>
    <property type="evidence" value="ECO:0007669"/>
    <property type="project" value="UniProtKB-EC"/>
</dbReference>
<feature type="active site" description="Schiff-base intermediate with substrate" evidence="2">
    <location>
        <position position="162"/>
    </location>
</feature>
<keyword evidence="1 4" id="KW-0456">Lyase</keyword>